<dbReference type="SUPFAM" id="SSF47413">
    <property type="entry name" value="lambda repressor-like DNA-binding domains"/>
    <property type="match status" value="1"/>
</dbReference>
<evidence type="ECO:0000313" key="2">
    <source>
        <dbReference type="EMBL" id="MCI3273102.1"/>
    </source>
</evidence>
<name>A0ABS9Y798_9ACTN</name>
<proteinExistence type="predicted"/>
<gene>
    <name evidence="2" type="ORF">MQP27_18495</name>
</gene>
<dbReference type="RefSeq" id="WP_242766291.1">
    <property type="nucleotide sequence ID" value="NZ_JALDAY010000005.1"/>
</dbReference>
<dbReference type="EMBL" id="JALDAY010000005">
    <property type="protein sequence ID" value="MCI3273102.1"/>
    <property type="molecule type" value="Genomic_DNA"/>
</dbReference>
<comment type="caution">
    <text evidence="2">The sequence shown here is derived from an EMBL/GenBank/DDBJ whole genome shotgun (WGS) entry which is preliminary data.</text>
</comment>
<evidence type="ECO:0000256" key="1">
    <source>
        <dbReference type="SAM" id="MobiDB-lite"/>
    </source>
</evidence>
<feature type="compositionally biased region" description="Basic and acidic residues" evidence="1">
    <location>
        <begin position="59"/>
        <end position="71"/>
    </location>
</feature>
<dbReference type="InterPro" id="IPR010982">
    <property type="entry name" value="Lambda_DNA-bd_dom_sf"/>
</dbReference>
<feature type="region of interest" description="Disordered" evidence="1">
    <location>
        <begin position="59"/>
        <end position="94"/>
    </location>
</feature>
<dbReference type="Pfam" id="PF13560">
    <property type="entry name" value="HTH_31"/>
    <property type="match status" value="1"/>
</dbReference>
<evidence type="ECO:0000313" key="3">
    <source>
        <dbReference type="Proteomes" id="UP001165269"/>
    </source>
</evidence>
<keyword evidence="3" id="KW-1185">Reference proteome</keyword>
<protein>
    <submittedName>
        <fullName evidence="2">Helix-turn-helix domain-containing protein</fullName>
    </submittedName>
</protein>
<dbReference type="CDD" id="cd00093">
    <property type="entry name" value="HTH_XRE"/>
    <property type="match status" value="1"/>
</dbReference>
<dbReference type="Proteomes" id="UP001165269">
    <property type="component" value="Unassembled WGS sequence"/>
</dbReference>
<dbReference type="Gene3D" id="1.10.260.40">
    <property type="entry name" value="lambda repressor-like DNA-binding domains"/>
    <property type="match status" value="1"/>
</dbReference>
<sequence>MRGLGDHPSIGERIAFYRKRRGQTLAGLVGLSTDWLAKIETGRRNPPRIDMLTELARDLRAPRGPARTDRAHGRRAATGRCPRRAGRSHEPASLDRLVESAQASSLRRHPAGKLYISTWPCSSAFAARMKVTSSASN</sequence>
<organism evidence="2 3">
    <name type="scientific">Streptomyces cylindrosporus</name>
    <dbReference type="NCBI Taxonomy" id="2927583"/>
    <lineage>
        <taxon>Bacteria</taxon>
        <taxon>Bacillati</taxon>
        <taxon>Actinomycetota</taxon>
        <taxon>Actinomycetes</taxon>
        <taxon>Kitasatosporales</taxon>
        <taxon>Streptomycetaceae</taxon>
        <taxon>Streptomyces</taxon>
    </lineage>
</organism>
<reference evidence="2" key="1">
    <citation type="submission" date="2022-03" db="EMBL/GenBank/DDBJ databases">
        <title>Streptomyces 7R015 and 7R016 isolated from Barleria lupulina in Thailand.</title>
        <authorList>
            <person name="Kanchanasin P."/>
            <person name="Phongsopitanun W."/>
            <person name="Tanasupawat S."/>
        </authorList>
    </citation>
    <scope>NUCLEOTIDE SEQUENCE</scope>
    <source>
        <strain evidence="2">7R015</strain>
    </source>
</reference>
<dbReference type="InterPro" id="IPR001387">
    <property type="entry name" value="Cro/C1-type_HTH"/>
</dbReference>
<feature type="compositionally biased region" description="Basic residues" evidence="1">
    <location>
        <begin position="72"/>
        <end position="86"/>
    </location>
</feature>
<accession>A0ABS9Y798</accession>